<dbReference type="GO" id="GO:0006355">
    <property type="term" value="P:regulation of DNA-templated transcription"/>
    <property type="evidence" value="ECO:0007669"/>
    <property type="project" value="UniProtKB-ARBA"/>
</dbReference>
<dbReference type="CDD" id="cd05162">
    <property type="entry name" value="PWWP"/>
    <property type="match status" value="1"/>
</dbReference>
<evidence type="ECO:0000256" key="1">
    <source>
        <dbReference type="ARBA" id="ARBA00023015"/>
    </source>
</evidence>
<protein>
    <submittedName>
        <fullName evidence="7">PWWP protein</fullName>
    </submittedName>
</protein>
<feature type="compositionally biased region" description="Polar residues" evidence="5">
    <location>
        <begin position="382"/>
        <end position="398"/>
    </location>
</feature>
<dbReference type="PROSITE" id="PS50812">
    <property type="entry name" value="PWWP"/>
    <property type="match status" value="1"/>
</dbReference>
<dbReference type="InterPro" id="IPR000313">
    <property type="entry name" value="PWWP_dom"/>
</dbReference>
<accession>A0AAD7Q216</accession>
<evidence type="ECO:0000256" key="4">
    <source>
        <dbReference type="ARBA" id="ARBA00060746"/>
    </source>
</evidence>
<dbReference type="InterPro" id="IPR052657">
    <property type="entry name" value="PDP_family_Arabidopsis"/>
</dbReference>
<keyword evidence="3" id="KW-0539">Nucleus</keyword>
<feature type="compositionally biased region" description="Basic and acidic residues" evidence="5">
    <location>
        <begin position="837"/>
        <end position="852"/>
    </location>
</feature>
<dbReference type="Pfam" id="PF00855">
    <property type="entry name" value="PWWP"/>
    <property type="match status" value="1"/>
</dbReference>
<feature type="region of interest" description="Disordered" evidence="5">
    <location>
        <begin position="829"/>
        <end position="852"/>
    </location>
</feature>
<proteinExistence type="inferred from homology"/>
<evidence type="ECO:0000313" key="7">
    <source>
        <dbReference type="EMBL" id="KAJ7973348.1"/>
    </source>
</evidence>
<dbReference type="EMBL" id="JARAOO010000004">
    <property type="protein sequence ID" value="KAJ7973348.1"/>
    <property type="molecule type" value="Genomic_DNA"/>
</dbReference>
<evidence type="ECO:0000256" key="5">
    <source>
        <dbReference type="SAM" id="MobiDB-lite"/>
    </source>
</evidence>
<dbReference type="SMART" id="SM00293">
    <property type="entry name" value="PWWP"/>
    <property type="match status" value="1"/>
</dbReference>
<dbReference type="GO" id="GO:0040029">
    <property type="term" value="P:epigenetic regulation of gene expression"/>
    <property type="evidence" value="ECO:0007669"/>
    <property type="project" value="UniProtKB-ARBA"/>
</dbReference>
<dbReference type="GO" id="GO:0035098">
    <property type="term" value="C:ESC/E(Z) complex"/>
    <property type="evidence" value="ECO:0007669"/>
    <property type="project" value="UniProtKB-ARBA"/>
</dbReference>
<reference evidence="7" key="1">
    <citation type="journal article" date="2023" name="Science">
        <title>Elucidation of the pathway for biosynthesis of saponin adjuvants from the soapbark tree.</title>
        <authorList>
            <person name="Reed J."/>
            <person name="Orme A."/>
            <person name="El-Demerdash A."/>
            <person name="Owen C."/>
            <person name="Martin L.B.B."/>
            <person name="Misra R.C."/>
            <person name="Kikuchi S."/>
            <person name="Rejzek M."/>
            <person name="Martin A.C."/>
            <person name="Harkess A."/>
            <person name="Leebens-Mack J."/>
            <person name="Louveau T."/>
            <person name="Stephenson M.J."/>
            <person name="Osbourn A."/>
        </authorList>
    </citation>
    <scope>NUCLEOTIDE SEQUENCE</scope>
    <source>
        <strain evidence="7">S10</strain>
    </source>
</reference>
<dbReference type="GO" id="GO:2000028">
    <property type="term" value="P:regulation of photoperiodism, flowering"/>
    <property type="evidence" value="ECO:0007669"/>
    <property type="project" value="UniProtKB-ARBA"/>
</dbReference>
<keyword evidence="2" id="KW-0804">Transcription</keyword>
<dbReference type="AlphaFoldDB" id="A0AAD7Q216"/>
<dbReference type="FunFam" id="2.30.30.140:FF:000115">
    <property type="entry name" value="Tudor/PWWP/MBT superfamily protein"/>
    <property type="match status" value="1"/>
</dbReference>
<dbReference type="Proteomes" id="UP001163823">
    <property type="component" value="Chromosome 4"/>
</dbReference>
<dbReference type="Gene3D" id="2.30.30.140">
    <property type="match status" value="1"/>
</dbReference>
<dbReference type="KEGG" id="qsa:O6P43_011100"/>
<feature type="region of interest" description="Disordered" evidence="5">
    <location>
        <begin position="351"/>
        <end position="404"/>
    </location>
</feature>
<evidence type="ECO:0000256" key="3">
    <source>
        <dbReference type="ARBA" id="ARBA00023242"/>
    </source>
</evidence>
<gene>
    <name evidence="7" type="ORF">O6P43_011100</name>
</gene>
<evidence type="ECO:0000313" key="8">
    <source>
        <dbReference type="Proteomes" id="UP001163823"/>
    </source>
</evidence>
<comment type="caution">
    <text evidence="7">The sequence shown here is derived from an EMBL/GenBank/DDBJ whole genome shotgun (WGS) entry which is preliminary data.</text>
</comment>
<sequence length="1152" mass="127204">MISVMNNDYKFDKESDTIEESKLNARVSDVGVDSSNEEHYSNLGVDGEVRISSLELDSVDPENEVDNRVSGNRRSEDVVFCSTEEARVRQAEAEKGNFSHYNSLLSEFDDYVASEKNGEIDAGLSSYGFEVGDMVWGKVKSHPWWPGHIFNESFASPLVRRTRREGHVLVAFFGDSSYGWFELAELVPFDSNYAEKSRQISSRTFVKAVEEAVDEVSRRRGLGLACTCRNPRNFRLTNVEGYFSVDVPDYEPGGVYSSNQISKARNSFKSNETLAFIKQLALAPRGGDHQNINLIKNKATVFAYRKAVFEQYDDTYAQAFGVQPVRPSLDQPVKEPSRAPLSGPLVIAEALRGGKNPSKSMKGKENSKKDRYLLKRRDGPSISKSLRTNQELGSSSAPLPNMEESSDAVGDYVLQKRGPTISMAHYIPSKDEETGFIRKDGAASTLNVPDKEAITDQVPPKGSTLESYGIAVDTKPLLDKGKGSLQKTVETYGSDNVLSTMNTVRTDVSKDRVSPCEIDNKSQSFQLEGETSVDVKYEESEKVSKSHDHSRSFQLEGEDSVYVKNDGNAKMPKPHYDFQKHDPGFSSRVGGGIDLHQVKDPSPIEVTSDGAVKKVKSHKRPVGDLNSESCIIEERKKKKKKKKKKKELISETNFDQIRKPFAPGKVGSSFGKSNVHSAQNGLAARENISLPMDGIENVEVELAQLLNDLQALALDPFHGVERNVPAIVWHFFSRFRSLVYQKSLVLSPLMENESPELWVTKSPSGVKLADGHDEHVRVLPPGKPVKQLVRPDDPTKAGRKRAPSDRQEEIAAKRLNKIKDLKTLAGQKKAASLKTSEAPRGEGKAATKPVKTDSVKKVFPPAKTVDPTLLVIKFPPQTSLPSLAELKARFARFGPIDQSGLRVFWKSFTCRVLFLHKLDAQAAYKYAVGSNSLFGNVNVRCYLRDVGDPAAEASEAVKARGDDDTIETARVRESPVVQQSTSSIARQSQTMVQLKSCLKKSSCDESGQVTGNGSSKGMTPRVKFMLGGEESNRGEQLMVGNRNTFKNANFADGGATSSVAMDYNSKKFQKFISHPQSPILPLPPQFAKAPQNDLHNFEKAPRNIPNFVVTTNQSAPATTVDISQQMISLLTRCNDVVTNLTGLIGYVPYHPL</sequence>
<feature type="compositionally biased region" description="Basic and acidic residues" evidence="5">
    <location>
        <begin position="789"/>
        <end position="808"/>
    </location>
</feature>
<feature type="domain" description="PWWP" evidence="6">
    <location>
        <begin position="131"/>
        <end position="192"/>
    </location>
</feature>
<dbReference type="PANTHER" id="PTHR10688">
    <property type="entry name" value="PWWP DOMAIN-CONTAINING PROTEIN"/>
    <property type="match status" value="1"/>
</dbReference>
<feature type="region of interest" description="Disordered" evidence="5">
    <location>
        <begin position="514"/>
        <end position="533"/>
    </location>
</feature>
<comment type="similarity">
    <text evidence="4">Belongs to the PDP family.</text>
</comment>
<keyword evidence="8" id="KW-1185">Reference proteome</keyword>
<keyword evidence="1" id="KW-0805">Transcription regulation</keyword>
<dbReference type="PANTHER" id="PTHR10688:SF5">
    <property type="entry name" value="PWWP DOMAIN-CONTAINING PROTEIN 1-RELATED"/>
    <property type="match status" value="1"/>
</dbReference>
<organism evidence="7 8">
    <name type="scientific">Quillaja saponaria</name>
    <name type="common">Soap bark tree</name>
    <dbReference type="NCBI Taxonomy" id="32244"/>
    <lineage>
        <taxon>Eukaryota</taxon>
        <taxon>Viridiplantae</taxon>
        <taxon>Streptophyta</taxon>
        <taxon>Embryophyta</taxon>
        <taxon>Tracheophyta</taxon>
        <taxon>Spermatophyta</taxon>
        <taxon>Magnoliopsida</taxon>
        <taxon>eudicotyledons</taxon>
        <taxon>Gunneridae</taxon>
        <taxon>Pentapetalae</taxon>
        <taxon>rosids</taxon>
        <taxon>fabids</taxon>
        <taxon>Fabales</taxon>
        <taxon>Quillajaceae</taxon>
        <taxon>Quillaja</taxon>
    </lineage>
</organism>
<evidence type="ECO:0000259" key="6">
    <source>
        <dbReference type="PROSITE" id="PS50812"/>
    </source>
</evidence>
<feature type="region of interest" description="Disordered" evidence="5">
    <location>
        <begin position="775"/>
        <end position="808"/>
    </location>
</feature>
<feature type="compositionally biased region" description="Basic and acidic residues" evidence="5">
    <location>
        <begin position="362"/>
        <end position="379"/>
    </location>
</feature>
<evidence type="ECO:0000256" key="2">
    <source>
        <dbReference type="ARBA" id="ARBA00023163"/>
    </source>
</evidence>
<name>A0AAD7Q216_QUISA</name>
<dbReference type="SUPFAM" id="SSF63748">
    <property type="entry name" value="Tudor/PWWP/MBT"/>
    <property type="match status" value="1"/>
</dbReference>